<keyword evidence="2" id="KW-0472">Membrane</keyword>
<dbReference type="AlphaFoldDB" id="A0A7C8YHL1"/>
<keyword evidence="2" id="KW-0812">Transmembrane</keyword>
<reference evidence="3" key="1">
    <citation type="journal article" date="2013" name="J. Plant Res.">
        <title>Effect of fungi and light on seed germination of three Opuntia species from semiarid lands of central Mexico.</title>
        <authorList>
            <person name="Delgado-Sanchez P."/>
            <person name="Jimenez-Bremont J.F."/>
            <person name="Guerrero-Gonzalez Mde L."/>
            <person name="Flores J."/>
        </authorList>
    </citation>
    <scope>NUCLEOTIDE SEQUENCE</scope>
    <source>
        <tissue evidence="3">Cladode</tissue>
    </source>
</reference>
<feature type="region of interest" description="Disordered" evidence="1">
    <location>
        <begin position="49"/>
        <end position="93"/>
    </location>
</feature>
<sequence length="151" mass="16476">MLSITYLLSSYPKLPLCFPFLSNIPLCIFFTFIYTIKFTSSIQNTTWPPDDLHDSPAPPNPAPEHYPPHRQMPLSESSTRAPPTPPPNATMGATNEITVNISMAKTVPFPMVDSKNSKRSWAMVVNGMFETFTVGLSFPDVGLSIAIAGGG</sequence>
<evidence type="ECO:0000256" key="1">
    <source>
        <dbReference type="SAM" id="MobiDB-lite"/>
    </source>
</evidence>
<proteinExistence type="predicted"/>
<accession>A0A7C8YHL1</accession>
<evidence type="ECO:0000256" key="2">
    <source>
        <dbReference type="SAM" id="Phobius"/>
    </source>
</evidence>
<feature type="transmembrane region" description="Helical" evidence="2">
    <location>
        <begin position="20"/>
        <end position="36"/>
    </location>
</feature>
<evidence type="ECO:0000313" key="3">
    <source>
        <dbReference type="EMBL" id="MBA4618193.1"/>
    </source>
</evidence>
<reference evidence="3" key="2">
    <citation type="submission" date="2020-07" db="EMBL/GenBank/DDBJ databases">
        <authorList>
            <person name="Vera ALvarez R."/>
            <person name="Arias-Moreno D.M."/>
            <person name="Jimenez-Jacinto V."/>
            <person name="Jimenez-Bremont J.F."/>
            <person name="Swaminathan K."/>
            <person name="Moose S.P."/>
            <person name="Guerrero-Gonzalez M.L."/>
            <person name="Marino-Ramirez L."/>
            <person name="Landsman D."/>
            <person name="Rodriguez-Kessler M."/>
            <person name="Delgado-Sanchez P."/>
        </authorList>
    </citation>
    <scope>NUCLEOTIDE SEQUENCE</scope>
    <source>
        <tissue evidence="3">Cladode</tissue>
    </source>
</reference>
<keyword evidence="2" id="KW-1133">Transmembrane helix</keyword>
<protein>
    <submittedName>
        <fullName evidence="3">Uncharacterized protein</fullName>
    </submittedName>
</protein>
<dbReference type="EMBL" id="GISG01019256">
    <property type="protein sequence ID" value="MBA4618193.1"/>
    <property type="molecule type" value="Transcribed_RNA"/>
</dbReference>
<organism evidence="3">
    <name type="scientific">Opuntia streptacantha</name>
    <name type="common">Prickly pear cactus</name>
    <name type="synonym">Opuntia cardona</name>
    <dbReference type="NCBI Taxonomy" id="393608"/>
    <lineage>
        <taxon>Eukaryota</taxon>
        <taxon>Viridiplantae</taxon>
        <taxon>Streptophyta</taxon>
        <taxon>Embryophyta</taxon>
        <taxon>Tracheophyta</taxon>
        <taxon>Spermatophyta</taxon>
        <taxon>Magnoliopsida</taxon>
        <taxon>eudicotyledons</taxon>
        <taxon>Gunneridae</taxon>
        <taxon>Pentapetalae</taxon>
        <taxon>Caryophyllales</taxon>
        <taxon>Cactineae</taxon>
        <taxon>Cactaceae</taxon>
        <taxon>Opuntioideae</taxon>
        <taxon>Opuntia</taxon>
    </lineage>
</organism>
<name>A0A7C8YHL1_OPUST</name>
<feature type="compositionally biased region" description="Pro residues" evidence="1">
    <location>
        <begin position="56"/>
        <end position="65"/>
    </location>
</feature>